<keyword evidence="2" id="KW-1185">Reference proteome</keyword>
<evidence type="ECO:0000313" key="2">
    <source>
        <dbReference type="Proteomes" id="UP000290287"/>
    </source>
</evidence>
<protein>
    <submittedName>
        <fullName evidence="1">Uncharacterized protein</fullName>
    </submittedName>
</protein>
<sequence length="170" mass="19163">MIEAILARFLGDSDLSQDNAYRSVFAMGQLASLTSTSVEALKKACVNREMHGKSVNYNALIQLGRLFSKIDTEQQDLITEAISLYGENFRGLTSAESARYIAMTATGSSMFYKDTLANSKILVINACRKMFAQSLQKLWLFRQDRDTRQREKTSTDSCWKRTTHLPSKAL</sequence>
<gene>
    <name evidence="1" type="ORF">CS022_13650</name>
</gene>
<dbReference type="Proteomes" id="UP000290287">
    <property type="component" value="Unassembled WGS sequence"/>
</dbReference>
<dbReference type="EMBL" id="PEIB01000015">
    <property type="protein sequence ID" value="RXJ72884.1"/>
    <property type="molecule type" value="Genomic_DNA"/>
</dbReference>
<organism evidence="1 2">
    <name type="scientific">Veronia nyctiphanis</name>
    <dbReference type="NCBI Taxonomy" id="1278244"/>
    <lineage>
        <taxon>Bacteria</taxon>
        <taxon>Pseudomonadati</taxon>
        <taxon>Pseudomonadota</taxon>
        <taxon>Gammaproteobacteria</taxon>
        <taxon>Vibrionales</taxon>
        <taxon>Vibrionaceae</taxon>
        <taxon>Veronia</taxon>
    </lineage>
</organism>
<comment type="caution">
    <text evidence="1">The sequence shown here is derived from an EMBL/GenBank/DDBJ whole genome shotgun (WGS) entry which is preliminary data.</text>
</comment>
<accession>A0A4Q0YRX8</accession>
<evidence type="ECO:0000313" key="1">
    <source>
        <dbReference type="EMBL" id="RXJ72884.1"/>
    </source>
</evidence>
<name>A0A4Q0YRX8_9GAMM</name>
<proteinExistence type="predicted"/>
<dbReference type="AlphaFoldDB" id="A0A4Q0YRX8"/>
<reference evidence="1 2" key="1">
    <citation type="submission" date="2017-10" db="EMBL/GenBank/DDBJ databases">
        <title>Nyctiphanis sp. nov., isolated from the stomach of the euphausiid Nyctiphanes simplex (Hansen, 1911) in the Gulf of California.</title>
        <authorList>
            <person name="Gomez-Gil B."/>
            <person name="Aguilar-Mendez M."/>
            <person name="Lopez-Cortes A."/>
            <person name="Gomez-Gutierrez J."/>
            <person name="Roque A."/>
            <person name="Lang E."/>
            <person name="Gonzalez-Castillo A."/>
        </authorList>
    </citation>
    <scope>NUCLEOTIDE SEQUENCE [LARGE SCALE GENOMIC DNA]</scope>
    <source>
        <strain evidence="1 2">CAIM 600</strain>
    </source>
</reference>